<dbReference type="eggNOG" id="COG0438">
    <property type="taxonomic scope" value="Bacteria"/>
</dbReference>
<evidence type="ECO:0000256" key="1">
    <source>
        <dbReference type="ARBA" id="ARBA00022679"/>
    </source>
</evidence>
<keyword evidence="5" id="KW-1185">Reference proteome</keyword>
<keyword evidence="1 4" id="KW-0808">Transferase</keyword>
<dbReference type="HOGENOM" id="CLU_009583_2_3_6"/>
<feature type="domain" description="Glycosyltransferase subfamily 4-like N-terminal" evidence="3">
    <location>
        <begin position="16"/>
        <end position="190"/>
    </location>
</feature>
<dbReference type="RefSeq" id="WP_013783213.1">
    <property type="nucleotide sequence ID" value="NC_015554.1"/>
</dbReference>
<evidence type="ECO:0000259" key="2">
    <source>
        <dbReference type="Pfam" id="PF00534"/>
    </source>
</evidence>
<dbReference type="GO" id="GO:0009103">
    <property type="term" value="P:lipopolysaccharide biosynthetic process"/>
    <property type="evidence" value="ECO:0007669"/>
    <property type="project" value="TreeGrafter"/>
</dbReference>
<dbReference type="InterPro" id="IPR028098">
    <property type="entry name" value="Glyco_trans_4-like_N"/>
</dbReference>
<feature type="domain" description="Glycosyl transferase family 1" evidence="2">
    <location>
        <begin position="199"/>
        <end position="362"/>
    </location>
</feature>
<dbReference type="AlphaFoldDB" id="F5ZC33"/>
<gene>
    <name evidence="4" type="ordered locus">ambt_03605</name>
</gene>
<dbReference type="Pfam" id="PF00534">
    <property type="entry name" value="Glycos_transf_1"/>
    <property type="match status" value="1"/>
</dbReference>
<dbReference type="Pfam" id="PF13439">
    <property type="entry name" value="Glyco_transf_4"/>
    <property type="match status" value="1"/>
</dbReference>
<organism evidence="4 5">
    <name type="scientific">Alteromonas naphthalenivorans</name>
    <dbReference type="NCBI Taxonomy" id="715451"/>
    <lineage>
        <taxon>Bacteria</taxon>
        <taxon>Pseudomonadati</taxon>
        <taxon>Pseudomonadota</taxon>
        <taxon>Gammaproteobacteria</taxon>
        <taxon>Alteromonadales</taxon>
        <taxon>Alteromonadaceae</taxon>
        <taxon>Alteromonas/Salinimonas group</taxon>
        <taxon>Alteromonas</taxon>
    </lineage>
</organism>
<dbReference type="InterPro" id="IPR001296">
    <property type="entry name" value="Glyco_trans_1"/>
</dbReference>
<dbReference type="SUPFAM" id="SSF53756">
    <property type="entry name" value="UDP-Glycosyltransferase/glycogen phosphorylase"/>
    <property type="match status" value="1"/>
</dbReference>
<name>F5ZC33_ALTNA</name>
<dbReference type="EMBL" id="CP002339">
    <property type="protein sequence ID" value="AEF02271.1"/>
    <property type="molecule type" value="Genomic_DNA"/>
</dbReference>
<dbReference type="KEGG" id="alt:ambt_03605"/>
<evidence type="ECO:0000313" key="5">
    <source>
        <dbReference type="Proteomes" id="UP000000683"/>
    </source>
</evidence>
<dbReference type="CDD" id="cd03801">
    <property type="entry name" value="GT4_PimA-like"/>
    <property type="match status" value="1"/>
</dbReference>
<dbReference type="PANTHER" id="PTHR46401">
    <property type="entry name" value="GLYCOSYLTRANSFERASE WBBK-RELATED"/>
    <property type="match status" value="1"/>
</dbReference>
<proteinExistence type="predicted"/>
<evidence type="ECO:0000259" key="3">
    <source>
        <dbReference type="Pfam" id="PF13439"/>
    </source>
</evidence>
<dbReference type="Proteomes" id="UP000000683">
    <property type="component" value="Chromosome"/>
</dbReference>
<dbReference type="Gene3D" id="3.40.50.2000">
    <property type="entry name" value="Glycogen Phosphorylase B"/>
    <property type="match status" value="2"/>
</dbReference>
<sequence length="387" mass="43725">MNICLVCDSFPPEDGGGIGTYISNLARALVLKGNNVYVVCKTMENETEEELTNGLTIIRKKPSYFPVLERLLPGIGWSLQVKKICDTLIKAKQLDIIEFPNWEAPGFIFQVFNKSFPCVVRVHTPFFETLKMDFSSASLPQKMICKMENYSCKLSHSLVSSTKAHANTIAKEYDYNLSAFKIIPLGIDVHKNAKQSDGKNSHNLLYVSRLENRKGTLTLLKAIPKLVEYYPRLTVNIIGKDRPHAPNDMLFTDYFLENFGAFKSNVNFLGFVGDRELLLYYNEATAFVVPSIYESFGLIYIEAMQHGLPCIATYGGGIPEVVTDRETGLLINPDDDEALVQKVKEILDNPSFREQLSNNSKRIFHQKFTSEVMASRTLENYRSVAKL</sequence>
<dbReference type="OrthoDB" id="4611853at2"/>
<dbReference type="GO" id="GO:0016757">
    <property type="term" value="F:glycosyltransferase activity"/>
    <property type="evidence" value="ECO:0007669"/>
    <property type="project" value="InterPro"/>
</dbReference>
<evidence type="ECO:0000313" key="4">
    <source>
        <dbReference type="EMBL" id="AEF02271.1"/>
    </source>
</evidence>
<reference evidence="4 5" key="1">
    <citation type="journal article" date="2011" name="J. Bacteriol.">
        <title>Complete genome sequence of the polycyclic aromatic hydrocarbon-degrading bacterium Alteromonas sp. strain SN2.</title>
        <authorList>
            <person name="Jin H.M."/>
            <person name="Jeong H."/>
            <person name="Moon E.J."/>
            <person name="Math R.K."/>
            <person name="Lee K."/>
            <person name="Kim H.J."/>
            <person name="Jeon C.O."/>
            <person name="Oh T.K."/>
            <person name="Kim J.F."/>
        </authorList>
    </citation>
    <scope>NUCLEOTIDE SEQUENCE [LARGE SCALE GENOMIC DNA]</scope>
    <source>
        <strain evidence="5">JCM 17741 / KACC 18427 / KCTC 11700BP / SN2</strain>
    </source>
</reference>
<dbReference type="PANTHER" id="PTHR46401:SF2">
    <property type="entry name" value="GLYCOSYLTRANSFERASE WBBK-RELATED"/>
    <property type="match status" value="1"/>
</dbReference>
<protein>
    <submittedName>
        <fullName evidence="4">Group 1 glycosyl transferase</fullName>
    </submittedName>
</protein>
<accession>F5ZC33</accession>